<comment type="caution">
    <text evidence="2">The sequence shown here is derived from an EMBL/GenBank/DDBJ whole genome shotgun (WGS) entry which is preliminary data.</text>
</comment>
<evidence type="ECO:0000256" key="1">
    <source>
        <dbReference type="SAM" id="Phobius"/>
    </source>
</evidence>
<feature type="transmembrane region" description="Helical" evidence="1">
    <location>
        <begin position="6"/>
        <end position="22"/>
    </location>
</feature>
<keyword evidence="1" id="KW-0472">Membrane</keyword>
<evidence type="ECO:0000313" key="3">
    <source>
        <dbReference type="EMBL" id="TGY55772.1"/>
    </source>
</evidence>
<protein>
    <submittedName>
        <fullName evidence="2">Holin</fullName>
    </submittedName>
</protein>
<evidence type="ECO:0000313" key="2">
    <source>
        <dbReference type="EMBL" id="RXV66856.1"/>
    </source>
</evidence>
<dbReference type="AlphaFoldDB" id="A0A4Q2ABA6"/>
<dbReference type="RefSeq" id="WP_004047551.1">
    <property type="nucleotide sequence ID" value="NZ_BDFM01000189.1"/>
</dbReference>
<dbReference type="OrthoDB" id="2313476at2"/>
<reference evidence="3 5" key="2">
    <citation type="submission" date="2019-04" db="EMBL/GenBank/DDBJ databases">
        <title>Microbes associate with the intestines of laboratory mice.</title>
        <authorList>
            <person name="Navarre W."/>
            <person name="Wong E."/>
            <person name="Huang K."/>
            <person name="Tropini C."/>
            <person name="Ng K."/>
            <person name="Yu B."/>
        </authorList>
    </citation>
    <scope>NUCLEOTIDE SEQUENCE [LARGE SCALE GENOMIC DNA]</scope>
    <source>
        <strain evidence="3 5">NM26_J9</strain>
    </source>
</reference>
<organism evidence="2 4">
    <name type="scientific">Ligilactobacillus murinus</name>
    <dbReference type="NCBI Taxonomy" id="1622"/>
    <lineage>
        <taxon>Bacteria</taxon>
        <taxon>Bacillati</taxon>
        <taxon>Bacillota</taxon>
        <taxon>Bacilli</taxon>
        <taxon>Lactobacillales</taxon>
        <taxon>Lactobacillaceae</taxon>
        <taxon>Ligilactobacillus</taxon>
    </lineage>
</organism>
<sequence>MMDALVTLFITIITAVIVYVGSEIRKNERARTIFNVLEPLAKDAVVAAQKLGVTEYLSGAMKKNHAVQAVSQALLDAGFTVKDEQVIVNAVEQAYAKQRDLLKQYPQKDKED</sequence>
<reference evidence="2 4" key="1">
    <citation type="submission" date="2018-09" db="EMBL/GenBank/DDBJ databases">
        <title>Murine metabolic-syndrome-specific gut microbial biobank.</title>
        <authorList>
            <person name="Liu C."/>
        </authorList>
    </citation>
    <scope>NUCLEOTIDE SEQUENCE [LARGE SCALE GENOMIC DNA]</scope>
    <source>
        <strain evidence="2 4">C-30</strain>
    </source>
</reference>
<dbReference type="Proteomes" id="UP000306855">
    <property type="component" value="Unassembled WGS sequence"/>
</dbReference>
<evidence type="ECO:0000313" key="4">
    <source>
        <dbReference type="Proteomes" id="UP000289316"/>
    </source>
</evidence>
<name>A0A4Q2ABA6_9LACO</name>
<proteinExistence type="predicted"/>
<dbReference type="EMBL" id="QZFR01000089">
    <property type="protein sequence ID" value="RXV66856.1"/>
    <property type="molecule type" value="Genomic_DNA"/>
</dbReference>
<dbReference type="Proteomes" id="UP000289316">
    <property type="component" value="Unassembled WGS sequence"/>
</dbReference>
<dbReference type="EMBL" id="SRYK01000017">
    <property type="protein sequence ID" value="TGY55772.1"/>
    <property type="molecule type" value="Genomic_DNA"/>
</dbReference>
<keyword evidence="1" id="KW-0812">Transmembrane</keyword>
<gene>
    <name evidence="2" type="ORF">D6C19_09735</name>
    <name evidence="3" type="ORF">E5340_04890</name>
</gene>
<keyword evidence="1" id="KW-1133">Transmembrane helix</keyword>
<evidence type="ECO:0000313" key="5">
    <source>
        <dbReference type="Proteomes" id="UP000306855"/>
    </source>
</evidence>
<accession>A0A4Q2ABA6</accession>